<dbReference type="InterPro" id="IPR001330">
    <property type="entry name" value="Prenyltrans"/>
</dbReference>
<dbReference type="GO" id="GO:0004662">
    <property type="term" value="F:CAAX-protein geranylgeranyltransferase activity"/>
    <property type="evidence" value="ECO:0007669"/>
    <property type="project" value="TreeGrafter"/>
</dbReference>
<reference evidence="10 11" key="1">
    <citation type="journal article" date="2016" name="Genome Biol. Evol.">
        <title>Divergent and convergent evolution of fungal pathogenicity.</title>
        <authorList>
            <person name="Shang Y."/>
            <person name="Xiao G."/>
            <person name="Zheng P."/>
            <person name="Cen K."/>
            <person name="Zhan S."/>
            <person name="Wang C."/>
        </authorList>
    </citation>
    <scope>NUCLEOTIDE SEQUENCE [LARGE SCALE GENOMIC DNA]</scope>
    <source>
        <strain evidence="10 11">ARSEF 7405</strain>
    </source>
</reference>
<accession>A0A167ZSJ4</accession>
<evidence type="ECO:0000256" key="4">
    <source>
        <dbReference type="ARBA" id="ARBA00022679"/>
    </source>
</evidence>
<dbReference type="PANTHER" id="PTHR11774:SF4">
    <property type="entry name" value="GERANYLGERANYL TRANSFERASE TYPE-1 SUBUNIT BETA"/>
    <property type="match status" value="1"/>
</dbReference>
<evidence type="ECO:0000256" key="6">
    <source>
        <dbReference type="ARBA" id="ARBA00022737"/>
    </source>
</evidence>
<protein>
    <submittedName>
        <fullName evidence="10">Geranylgeranyl transferase type I beta subunit</fullName>
    </submittedName>
</protein>
<feature type="domain" description="Prenyltransferase alpha-alpha toroid" evidence="9">
    <location>
        <begin position="130"/>
        <end position="365"/>
    </location>
</feature>
<organism evidence="10 11">
    <name type="scientific">Ascosphaera apis ARSEF 7405</name>
    <dbReference type="NCBI Taxonomy" id="392613"/>
    <lineage>
        <taxon>Eukaryota</taxon>
        <taxon>Fungi</taxon>
        <taxon>Dikarya</taxon>
        <taxon>Ascomycota</taxon>
        <taxon>Pezizomycotina</taxon>
        <taxon>Eurotiomycetes</taxon>
        <taxon>Eurotiomycetidae</taxon>
        <taxon>Onygenales</taxon>
        <taxon>Ascosphaeraceae</taxon>
        <taxon>Ascosphaera</taxon>
    </lineage>
</organism>
<evidence type="ECO:0000259" key="9">
    <source>
        <dbReference type="Pfam" id="PF00432"/>
    </source>
</evidence>
<evidence type="ECO:0000256" key="1">
    <source>
        <dbReference type="ARBA" id="ARBA00001947"/>
    </source>
</evidence>
<gene>
    <name evidence="10" type="ORF">AAP_02508</name>
</gene>
<comment type="caution">
    <text evidence="10">The sequence shown here is derived from an EMBL/GenBank/DDBJ whole genome shotgun (WGS) entry which is preliminary data.</text>
</comment>
<dbReference type="PANTHER" id="PTHR11774">
    <property type="entry name" value="GERANYLGERANYL TRANSFERASE TYPE BETA SUBUNIT"/>
    <property type="match status" value="1"/>
</dbReference>
<dbReference type="EMBL" id="AZGZ01000009">
    <property type="protein sequence ID" value="KZZ93042.1"/>
    <property type="molecule type" value="Genomic_DNA"/>
</dbReference>
<comment type="cofactor">
    <cofactor evidence="1">
        <name>Zn(2+)</name>
        <dbReference type="ChEBI" id="CHEBI:29105"/>
    </cofactor>
</comment>
<name>A0A167ZSJ4_9EURO</name>
<dbReference type="GO" id="GO:0005953">
    <property type="term" value="C:CAAX-protein geranylgeranyltransferase complex"/>
    <property type="evidence" value="ECO:0007669"/>
    <property type="project" value="TreeGrafter"/>
</dbReference>
<dbReference type="OrthoDB" id="24893at2759"/>
<evidence type="ECO:0000256" key="3">
    <source>
        <dbReference type="ARBA" id="ARBA00022602"/>
    </source>
</evidence>
<evidence type="ECO:0000256" key="5">
    <source>
        <dbReference type="ARBA" id="ARBA00022723"/>
    </source>
</evidence>
<dbReference type="Proteomes" id="UP000242877">
    <property type="component" value="Unassembled WGS sequence"/>
</dbReference>
<evidence type="ECO:0000313" key="10">
    <source>
        <dbReference type="EMBL" id="KZZ93042.1"/>
    </source>
</evidence>
<keyword evidence="3" id="KW-0637">Prenyltransferase</keyword>
<keyword evidence="11" id="KW-1185">Reference proteome</keyword>
<evidence type="ECO:0000256" key="7">
    <source>
        <dbReference type="ARBA" id="ARBA00022833"/>
    </source>
</evidence>
<dbReference type="Pfam" id="PF00432">
    <property type="entry name" value="Prenyltrans"/>
    <property type="match status" value="1"/>
</dbReference>
<dbReference type="SUPFAM" id="SSF48239">
    <property type="entry name" value="Terpenoid cyclases/Protein prenyltransferases"/>
    <property type="match status" value="1"/>
</dbReference>
<dbReference type="InterPro" id="IPR045089">
    <property type="entry name" value="PGGT1B-like"/>
</dbReference>
<keyword evidence="6" id="KW-0677">Repeat</keyword>
<dbReference type="Gene3D" id="1.50.10.20">
    <property type="match status" value="2"/>
</dbReference>
<comment type="similarity">
    <text evidence="2">Belongs to the protein prenyltransferase subunit beta family.</text>
</comment>
<keyword evidence="5" id="KW-0479">Metal-binding</keyword>
<evidence type="ECO:0000256" key="2">
    <source>
        <dbReference type="ARBA" id="ARBA00010497"/>
    </source>
</evidence>
<dbReference type="InterPro" id="IPR008930">
    <property type="entry name" value="Terpenoid_cyclase/PrenylTrfase"/>
</dbReference>
<evidence type="ECO:0000313" key="11">
    <source>
        <dbReference type="Proteomes" id="UP000242877"/>
    </source>
</evidence>
<evidence type="ECO:0000256" key="8">
    <source>
        <dbReference type="SAM" id="MobiDB-lite"/>
    </source>
</evidence>
<dbReference type="GO" id="GO:0046872">
    <property type="term" value="F:metal ion binding"/>
    <property type="evidence" value="ECO:0007669"/>
    <property type="project" value="UniProtKB-KW"/>
</dbReference>
<proteinExistence type="inferred from homology"/>
<dbReference type="VEuPathDB" id="FungiDB:AAP_02508"/>
<dbReference type="AlphaFoldDB" id="A0A167ZSJ4"/>
<feature type="region of interest" description="Disordered" evidence="8">
    <location>
        <begin position="219"/>
        <end position="252"/>
    </location>
</feature>
<sequence>METSYKTSPLNRERQTKYFLRCLKTFLPSAYTSTDSNRMTLAFFVLASLDLLGALETSAGVVSQSERSQYIDWLYNCQLQTGGFRGFPGTDFSHEVPRTEDNGVWDPANVPATFFALVSLLLLKDDLSRAYLRDIEDIDVEALERYVDSCQAYDGGFSSSPSNESHAGLTYCAIGTLHFLDKCSRKSSQKESSTLLSEGGARFETLIEWLANRQTITLEEPEDSEESCQSGEQETDTKNENIGTPPIQRSQPDWENRIRSLPYLPVTSEVYHEEVKIAGFNGRTNKIADTCYCFWVTASLAMINRLNVIEVSSMCRFLTERTQHVIGGFGKAVGDPPDILHSCLGLMALAIVGQYGLPQVDPAFCTSERVRDHLESLPWWTGKI</sequence>
<keyword evidence="4 10" id="KW-0808">Transferase</keyword>
<keyword evidence="7" id="KW-0862">Zinc</keyword>